<reference evidence="1" key="1">
    <citation type="submission" date="2019-08" db="EMBL/GenBank/DDBJ databases">
        <authorList>
            <person name="Kucharzyk K."/>
            <person name="Murdoch R.W."/>
            <person name="Higgins S."/>
            <person name="Loffler F."/>
        </authorList>
    </citation>
    <scope>NUCLEOTIDE SEQUENCE</scope>
</reference>
<accession>A0A645FUG5</accession>
<proteinExistence type="predicted"/>
<gene>
    <name evidence="1" type="ORF">SDC9_164499</name>
</gene>
<dbReference type="EMBL" id="VSSQ01064195">
    <property type="protein sequence ID" value="MPN17149.1"/>
    <property type="molecule type" value="Genomic_DNA"/>
</dbReference>
<evidence type="ECO:0000313" key="1">
    <source>
        <dbReference type="EMBL" id="MPN17149.1"/>
    </source>
</evidence>
<sequence>MRHRPHDAKIHGPGDSFADDGYTPLLIRNQNDLIPPGSYPAGFLRPLCAEIAFPIDPSYELIDYNFEY</sequence>
<comment type="caution">
    <text evidence="1">The sequence shown here is derived from an EMBL/GenBank/DDBJ whole genome shotgun (WGS) entry which is preliminary data.</text>
</comment>
<organism evidence="1">
    <name type="scientific">bioreactor metagenome</name>
    <dbReference type="NCBI Taxonomy" id="1076179"/>
    <lineage>
        <taxon>unclassified sequences</taxon>
        <taxon>metagenomes</taxon>
        <taxon>ecological metagenomes</taxon>
    </lineage>
</organism>
<name>A0A645FUG5_9ZZZZ</name>
<protein>
    <submittedName>
        <fullName evidence="1">Uncharacterized protein</fullName>
    </submittedName>
</protein>
<dbReference type="AlphaFoldDB" id="A0A645FUG5"/>